<keyword evidence="3 7" id="KW-0479">Metal-binding</keyword>
<dbReference type="GO" id="GO:0016705">
    <property type="term" value="F:oxidoreductase activity, acting on paired donors, with incorporation or reduction of molecular oxygen"/>
    <property type="evidence" value="ECO:0007669"/>
    <property type="project" value="InterPro"/>
</dbReference>
<dbReference type="InterPro" id="IPR001128">
    <property type="entry name" value="Cyt_P450"/>
</dbReference>
<evidence type="ECO:0000256" key="4">
    <source>
        <dbReference type="ARBA" id="ARBA00023002"/>
    </source>
</evidence>
<feature type="binding site" description="axial binding residue" evidence="7">
    <location>
        <position position="486"/>
    </location>
    <ligand>
        <name>heme</name>
        <dbReference type="ChEBI" id="CHEBI:30413"/>
    </ligand>
    <ligandPart>
        <name>Fe</name>
        <dbReference type="ChEBI" id="CHEBI:18248"/>
    </ligandPart>
</feature>
<dbReference type="PANTHER" id="PTHR24305">
    <property type="entry name" value="CYTOCHROME P450"/>
    <property type="match status" value="1"/>
</dbReference>
<evidence type="ECO:0000313" key="10">
    <source>
        <dbReference type="Proteomes" id="UP000799772"/>
    </source>
</evidence>
<keyword evidence="10" id="KW-1185">Reference proteome</keyword>
<dbReference type="AlphaFoldDB" id="A0A9P4I2M3"/>
<evidence type="ECO:0000313" key="9">
    <source>
        <dbReference type="EMBL" id="KAF2092489.1"/>
    </source>
</evidence>
<evidence type="ECO:0000256" key="6">
    <source>
        <dbReference type="ARBA" id="ARBA00023033"/>
    </source>
</evidence>
<dbReference type="Pfam" id="PF00067">
    <property type="entry name" value="p450"/>
    <property type="match status" value="1"/>
</dbReference>
<keyword evidence="5 7" id="KW-0408">Iron</keyword>
<dbReference type="InterPro" id="IPR036396">
    <property type="entry name" value="Cyt_P450_sf"/>
</dbReference>
<evidence type="ECO:0000256" key="7">
    <source>
        <dbReference type="PIRSR" id="PIRSR602401-1"/>
    </source>
</evidence>
<proteinExistence type="inferred from homology"/>
<dbReference type="PANTHER" id="PTHR24305:SF187">
    <property type="entry name" value="P450, PUTATIVE (EUROFUNG)-RELATED"/>
    <property type="match status" value="1"/>
</dbReference>
<evidence type="ECO:0000256" key="1">
    <source>
        <dbReference type="ARBA" id="ARBA00001971"/>
    </source>
</evidence>
<keyword evidence="8" id="KW-0812">Transmembrane</keyword>
<keyword evidence="6" id="KW-0503">Monooxygenase</keyword>
<dbReference type="InterPro" id="IPR002401">
    <property type="entry name" value="Cyt_P450_E_grp-I"/>
</dbReference>
<feature type="transmembrane region" description="Helical" evidence="8">
    <location>
        <begin position="53"/>
        <end position="72"/>
    </location>
</feature>
<comment type="cofactor">
    <cofactor evidence="1 7">
        <name>heme</name>
        <dbReference type="ChEBI" id="CHEBI:30413"/>
    </cofactor>
</comment>
<dbReference type="EMBL" id="ML978145">
    <property type="protein sequence ID" value="KAF2092489.1"/>
    <property type="molecule type" value="Genomic_DNA"/>
</dbReference>
<name>A0A9P4I2M3_9PEZI</name>
<evidence type="ECO:0000256" key="8">
    <source>
        <dbReference type="SAM" id="Phobius"/>
    </source>
</evidence>
<dbReference type="GO" id="GO:0005506">
    <property type="term" value="F:iron ion binding"/>
    <property type="evidence" value="ECO:0007669"/>
    <property type="project" value="InterPro"/>
</dbReference>
<protein>
    <submittedName>
        <fullName evidence="9">Cytochrome P450</fullName>
    </submittedName>
</protein>
<dbReference type="Gene3D" id="1.10.630.10">
    <property type="entry name" value="Cytochrome P450"/>
    <property type="match status" value="1"/>
</dbReference>
<dbReference type="CDD" id="cd11061">
    <property type="entry name" value="CYP67-like"/>
    <property type="match status" value="1"/>
</dbReference>
<organism evidence="9 10">
    <name type="scientific">Rhizodiscina lignyota</name>
    <dbReference type="NCBI Taxonomy" id="1504668"/>
    <lineage>
        <taxon>Eukaryota</taxon>
        <taxon>Fungi</taxon>
        <taxon>Dikarya</taxon>
        <taxon>Ascomycota</taxon>
        <taxon>Pezizomycotina</taxon>
        <taxon>Dothideomycetes</taxon>
        <taxon>Pleosporomycetidae</taxon>
        <taxon>Aulographales</taxon>
        <taxon>Rhizodiscinaceae</taxon>
        <taxon>Rhizodiscina</taxon>
    </lineage>
</organism>
<feature type="transmembrane region" description="Helical" evidence="8">
    <location>
        <begin position="29"/>
        <end position="47"/>
    </location>
</feature>
<dbReference type="GO" id="GO:0020037">
    <property type="term" value="F:heme binding"/>
    <property type="evidence" value="ECO:0007669"/>
    <property type="project" value="InterPro"/>
</dbReference>
<gene>
    <name evidence="9" type="ORF">NA57DRAFT_50078</name>
</gene>
<keyword evidence="7" id="KW-0349">Heme</keyword>
<dbReference type="PRINTS" id="PR00463">
    <property type="entry name" value="EP450I"/>
</dbReference>
<dbReference type="SUPFAM" id="SSF48264">
    <property type="entry name" value="Cytochrome P450"/>
    <property type="match status" value="1"/>
</dbReference>
<reference evidence="9" key="1">
    <citation type="journal article" date="2020" name="Stud. Mycol.">
        <title>101 Dothideomycetes genomes: a test case for predicting lifestyles and emergence of pathogens.</title>
        <authorList>
            <person name="Haridas S."/>
            <person name="Albert R."/>
            <person name="Binder M."/>
            <person name="Bloem J."/>
            <person name="Labutti K."/>
            <person name="Salamov A."/>
            <person name="Andreopoulos B."/>
            <person name="Baker S."/>
            <person name="Barry K."/>
            <person name="Bills G."/>
            <person name="Bluhm B."/>
            <person name="Cannon C."/>
            <person name="Castanera R."/>
            <person name="Culley D."/>
            <person name="Daum C."/>
            <person name="Ezra D."/>
            <person name="Gonzalez J."/>
            <person name="Henrissat B."/>
            <person name="Kuo A."/>
            <person name="Liang C."/>
            <person name="Lipzen A."/>
            <person name="Lutzoni F."/>
            <person name="Magnuson J."/>
            <person name="Mondo S."/>
            <person name="Nolan M."/>
            <person name="Ohm R."/>
            <person name="Pangilinan J."/>
            <person name="Park H.-J."/>
            <person name="Ramirez L."/>
            <person name="Alfaro M."/>
            <person name="Sun H."/>
            <person name="Tritt A."/>
            <person name="Yoshinaga Y."/>
            <person name="Zwiers L.-H."/>
            <person name="Turgeon B."/>
            <person name="Goodwin S."/>
            <person name="Spatafora J."/>
            <person name="Crous P."/>
            <person name="Grigoriev I."/>
        </authorList>
    </citation>
    <scope>NUCLEOTIDE SEQUENCE</scope>
    <source>
        <strain evidence="9">CBS 133067</strain>
    </source>
</reference>
<evidence type="ECO:0000256" key="3">
    <source>
        <dbReference type="ARBA" id="ARBA00022723"/>
    </source>
</evidence>
<dbReference type="GO" id="GO:0004497">
    <property type="term" value="F:monooxygenase activity"/>
    <property type="evidence" value="ECO:0007669"/>
    <property type="project" value="UniProtKB-KW"/>
</dbReference>
<sequence>MVGYSAELFTGSSLGLLAHFIFKRYEPSVLQFVFTAALVGIAESVFFTIAQVAISTVAFLIVLSSSILYYRVLSTNHPLHHIPGPLAARASQLWLFWSLYRGHPRQIQKDMHERYGPVVRIGPNEVSIADAASLNVIYGGKPWLKGKSYSFTASGGAATHEVALSAIRDPKEHAFRRKIWDRAFSIASLKNYQPFITKRVEQLCEQLDRRCSAVSIDLYQWLSYLVFDVMTDLAWSGGGDAVLKGRDPDGAIASARYSLHIAGMTKVLPWLAKHLLGLPWIDSKTLEFRRFSSDMFVKRMNDKNNTDKESPKDVFYHLLSEGSEDGRQWSINALQADSRQVVTAGADTTVSAIAYLFFCLLRSPNHYKRLQKTIDTEFPHERPLEYDALAKLTLLDAYVNEALRLEPPIPFQNQRIVPESGYSINGISLPPGTHVRAALYAIARLPNEFSSPDEFRPERWLIGERVPNERFNAKASAPFILGPYHCVGRNFAMQEMRYTVASLVRRYNMRFADGFNIQEFEKRIEDRSVLEIEHPLEVIIERRQ</sequence>
<dbReference type="InterPro" id="IPR050121">
    <property type="entry name" value="Cytochrome_P450_monoxygenase"/>
</dbReference>
<keyword evidence="4" id="KW-0560">Oxidoreductase</keyword>
<comment type="similarity">
    <text evidence="2">Belongs to the cytochrome P450 family.</text>
</comment>
<keyword evidence="8" id="KW-0472">Membrane</keyword>
<dbReference type="OrthoDB" id="6692864at2759"/>
<accession>A0A9P4I2M3</accession>
<evidence type="ECO:0000256" key="2">
    <source>
        <dbReference type="ARBA" id="ARBA00010617"/>
    </source>
</evidence>
<keyword evidence="8" id="KW-1133">Transmembrane helix</keyword>
<comment type="caution">
    <text evidence="9">The sequence shown here is derived from an EMBL/GenBank/DDBJ whole genome shotgun (WGS) entry which is preliminary data.</text>
</comment>
<dbReference type="Proteomes" id="UP000799772">
    <property type="component" value="Unassembled WGS sequence"/>
</dbReference>
<dbReference type="PRINTS" id="PR00385">
    <property type="entry name" value="P450"/>
</dbReference>
<evidence type="ECO:0000256" key="5">
    <source>
        <dbReference type="ARBA" id="ARBA00023004"/>
    </source>
</evidence>